<reference evidence="1 2" key="1">
    <citation type="journal article" date="2012" name="MBio">
        <title>Comparative genome analysis of three eukaryotic parasites with differing abilities to transform leukocytes reveals key mediators of Theileria-induced leukocyte transformation.</title>
        <authorList>
            <person name="Hayashida K."/>
            <person name="Hara Y."/>
            <person name="Abe T."/>
            <person name="Yamasaki C."/>
            <person name="Toyoda A."/>
            <person name="Kosuge T."/>
            <person name="Suzuki Y."/>
            <person name="Sato Y."/>
            <person name="Kawashima S."/>
            <person name="Katayama T."/>
            <person name="Wakaguri H."/>
            <person name="Inoue N."/>
            <person name="Homma K."/>
            <person name="Tada-Umezaki M."/>
            <person name="Yagi Y."/>
            <person name="Fujii Y."/>
            <person name="Habara T."/>
            <person name="Kanehisa M."/>
            <person name="Watanabe H."/>
            <person name="Ito K."/>
            <person name="Gojobori T."/>
            <person name="Sugawara H."/>
            <person name="Imanishi T."/>
            <person name="Weir W."/>
            <person name="Gardner M."/>
            <person name="Pain A."/>
            <person name="Shiels B."/>
            <person name="Hattori M."/>
            <person name="Nene V."/>
            <person name="Sugimoto C."/>
        </authorList>
    </citation>
    <scope>NUCLEOTIDE SEQUENCE [LARGE SCALE GENOMIC DNA]</scope>
    <source>
        <strain evidence="1 2">Shintoku</strain>
    </source>
</reference>
<sequence>MSKLLSGQTQFCKKDNLNSKKFKDIKTIKVKIWKQMKYKNDIEV</sequence>
<gene>
    <name evidence="1" type="ORF">TOT_040000673</name>
</gene>
<organism evidence="1 2">
    <name type="scientific">Theileria orientalis strain Shintoku</name>
    <dbReference type="NCBI Taxonomy" id="869250"/>
    <lineage>
        <taxon>Eukaryota</taxon>
        <taxon>Sar</taxon>
        <taxon>Alveolata</taxon>
        <taxon>Apicomplexa</taxon>
        <taxon>Aconoidasida</taxon>
        <taxon>Piroplasmida</taxon>
        <taxon>Theileriidae</taxon>
        <taxon>Theileria</taxon>
    </lineage>
</organism>
<dbReference type="KEGG" id="tot:TOT_040000673"/>
<evidence type="ECO:0000313" key="1">
    <source>
        <dbReference type="EMBL" id="BAM42304.1"/>
    </source>
</evidence>
<name>J7MEY5_THEOR</name>
<dbReference type="EMBL" id="AP011949">
    <property type="protein sequence ID" value="BAM42304.1"/>
    <property type="molecule type" value="Genomic_DNA"/>
</dbReference>
<dbReference type="AlphaFoldDB" id="J7MEY5"/>
<dbReference type="GeneID" id="20716722"/>
<dbReference type="Proteomes" id="UP000003786">
    <property type="component" value="Chromosome 4"/>
</dbReference>
<keyword evidence="2" id="KW-1185">Reference proteome</keyword>
<dbReference type="VEuPathDB" id="PiroplasmaDB:TOT_040000673"/>
<dbReference type="RefSeq" id="XP_009692605.1">
    <property type="nucleotide sequence ID" value="XM_009694310.1"/>
</dbReference>
<accession>J7MEY5</accession>
<evidence type="ECO:0000313" key="2">
    <source>
        <dbReference type="Proteomes" id="UP000003786"/>
    </source>
</evidence>
<protein>
    <submittedName>
        <fullName evidence="1">Uncharacterized protein</fullName>
    </submittedName>
</protein>
<proteinExistence type="predicted"/>